<dbReference type="GO" id="GO:0044010">
    <property type="term" value="P:single-species biofilm formation"/>
    <property type="evidence" value="ECO:0007669"/>
    <property type="project" value="TreeGrafter"/>
</dbReference>
<gene>
    <name evidence="2" type="ORF">DFP76_10335</name>
</gene>
<dbReference type="InterPro" id="IPR036814">
    <property type="entry name" value="YqcC-like_sf"/>
</dbReference>
<dbReference type="Gene3D" id="1.20.1440.40">
    <property type="entry name" value="YqcC-like"/>
    <property type="match status" value="1"/>
</dbReference>
<name>A0A366D111_9GAMM</name>
<dbReference type="PANTHER" id="PTHR39586">
    <property type="entry name" value="CYTOPLASMIC PROTEIN-RELATED"/>
    <property type="match status" value="1"/>
</dbReference>
<organism evidence="2 3">
    <name type="scientific">Marinomonas aquiplantarum</name>
    <dbReference type="NCBI Taxonomy" id="491951"/>
    <lineage>
        <taxon>Bacteria</taxon>
        <taxon>Pseudomonadati</taxon>
        <taxon>Pseudomonadota</taxon>
        <taxon>Gammaproteobacteria</taxon>
        <taxon>Oceanospirillales</taxon>
        <taxon>Oceanospirillaceae</taxon>
        <taxon>Marinomonas</taxon>
    </lineage>
</organism>
<accession>A0A366D111</accession>
<evidence type="ECO:0000259" key="1">
    <source>
        <dbReference type="Pfam" id="PF04287"/>
    </source>
</evidence>
<dbReference type="EMBL" id="QNRF01000003">
    <property type="protein sequence ID" value="RBO83763.1"/>
    <property type="molecule type" value="Genomic_DNA"/>
</dbReference>
<dbReference type="PIRSF" id="PIRSF006257">
    <property type="entry name" value="UCP006257"/>
    <property type="match status" value="1"/>
</dbReference>
<dbReference type="OrthoDB" id="8794567at2"/>
<comment type="caution">
    <text evidence="2">The sequence shown here is derived from an EMBL/GenBank/DDBJ whole genome shotgun (WGS) entry which is preliminary data.</text>
</comment>
<reference evidence="2 3" key="1">
    <citation type="submission" date="2018-06" db="EMBL/GenBank/DDBJ databases">
        <title>Genomic Encyclopedia of Type Strains, Phase III (KMG-III): the genomes of soil and plant-associated and newly described type strains.</title>
        <authorList>
            <person name="Whitman W."/>
        </authorList>
    </citation>
    <scope>NUCLEOTIDE SEQUENCE [LARGE SCALE GENOMIC DNA]</scope>
    <source>
        <strain evidence="2 3">CECT 7732</strain>
    </source>
</reference>
<dbReference type="RefSeq" id="WP_113873765.1">
    <property type="nucleotide sequence ID" value="NZ_QNRF01000003.1"/>
</dbReference>
<protein>
    <submittedName>
        <fullName evidence="2">Uncharacterized protein YqcC (DUF446 family)</fullName>
    </submittedName>
</protein>
<evidence type="ECO:0000313" key="2">
    <source>
        <dbReference type="EMBL" id="RBO83763.1"/>
    </source>
</evidence>
<dbReference type="Pfam" id="PF04287">
    <property type="entry name" value="DUF446"/>
    <property type="match status" value="1"/>
</dbReference>
<proteinExistence type="predicted"/>
<sequence length="112" mass="12745">MNQTFSNHHTLADLLIALQISLQDSGLWECEQPSQEALQSQQPFCIDTMSFEQWLRYVMIEKFKHLLQSGSALPNRCHISPMAEEAFKGNADVDLDRIIGCLDQIDQHLSGQ</sequence>
<feature type="domain" description="YqcC-like" evidence="1">
    <location>
        <begin position="11"/>
        <end position="107"/>
    </location>
</feature>
<evidence type="ECO:0000313" key="3">
    <source>
        <dbReference type="Proteomes" id="UP000252086"/>
    </source>
</evidence>
<dbReference type="Proteomes" id="UP000252086">
    <property type="component" value="Unassembled WGS sequence"/>
</dbReference>
<keyword evidence="3" id="KW-1185">Reference proteome</keyword>
<dbReference type="SUPFAM" id="SSF158452">
    <property type="entry name" value="YqcC-like"/>
    <property type="match status" value="1"/>
</dbReference>
<dbReference type="PANTHER" id="PTHR39586:SF1">
    <property type="entry name" value="CYTOPLASMIC PROTEIN"/>
    <property type="match status" value="1"/>
</dbReference>
<dbReference type="AlphaFoldDB" id="A0A366D111"/>
<dbReference type="InterPro" id="IPR007384">
    <property type="entry name" value="UCP006257"/>
</dbReference>
<dbReference type="InterPro" id="IPR023376">
    <property type="entry name" value="YqcC-like_dom"/>
</dbReference>